<evidence type="ECO:0000313" key="2">
    <source>
        <dbReference type="Proteomes" id="UP000633263"/>
    </source>
</evidence>
<keyword evidence="2" id="KW-1185">Reference proteome</keyword>
<dbReference type="EMBL" id="BMNN01000006">
    <property type="protein sequence ID" value="GGJ06198.1"/>
    <property type="molecule type" value="Genomic_DNA"/>
</dbReference>
<accession>A0ABQ2CRL1</accession>
<organism evidence="1 2">
    <name type="scientific">Halopseudomonas pertucinogena</name>
    <dbReference type="NCBI Taxonomy" id="86175"/>
    <lineage>
        <taxon>Bacteria</taxon>
        <taxon>Pseudomonadati</taxon>
        <taxon>Pseudomonadota</taxon>
        <taxon>Gammaproteobacteria</taxon>
        <taxon>Pseudomonadales</taxon>
        <taxon>Pseudomonadaceae</taxon>
        <taxon>Halopseudomonas</taxon>
    </lineage>
</organism>
<comment type="caution">
    <text evidence="1">The sequence shown here is derived from an EMBL/GenBank/DDBJ whole genome shotgun (WGS) entry which is preliminary data.</text>
</comment>
<dbReference type="Proteomes" id="UP000633263">
    <property type="component" value="Unassembled WGS sequence"/>
</dbReference>
<protein>
    <submittedName>
        <fullName evidence="1">Uncharacterized protein</fullName>
    </submittedName>
</protein>
<gene>
    <name evidence="1" type="ORF">GCM10009083_23960</name>
</gene>
<evidence type="ECO:0000313" key="1">
    <source>
        <dbReference type="EMBL" id="GGJ06198.1"/>
    </source>
</evidence>
<sequence>MSVDLSNGRFDVYAGRGPLERWVGRIDHDEFVRDAAGGLIYRTDGDEFYDMKGTYVGEIEKVEENFMVVSRGPSGVTCLFVIRPE</sequence>
<name>A0ABQ2CRL1_9GAMM</name>
<proteinExistence type="predicted"/>
<reference evidence="2" key="1">
    <citation type="journal article" date="2019" name="Int. J. Syst. Evol. Microbiol.">
        <title>The Global Catalogue of Microorganisms (GCM) 10K type strain sequencing project: providing services to taxonomists for standard genome sequencing and annotation.</title>
        <authorList>
            <consortium name="The Broad Institute Genomics Platform"/>
            <consortium name="The Broad Institute Genome Sequencing Center for Infectious Disease"/>
            <person name="Wu L."/>
            <person name="Ma J."/>
        </authorList>
    </citation>
    <scope>NUCLEOTIDE SEQUENCE [LARGE SCALE GENOMIC DNA]</scope>
    <source>
        <strain evidence="2">JCM 11590</strain>
    </source>
</reference>